<dbReference type="HOGENOM" id="CLU_2639467_0_0_1"/>
<evidence type="ECO:0008006" key="4">
    <source>
        <dbReference type="Google" id="ProtNLM"/>
    </source>
</evidence>
<dbReference type="OrthoDB" id="370932at2759"/>
<accession>A0A075AW59</accession>
<organism evidence="2 3">
    <name type="scientific">Rozella allomycis (strain CSF55)</name>
    <dbReference type="NCBI Taxonomy" id="988480"/>
    <lineage>
        <taxon>Eukaryota</taxon>
        <taxon>Fungi</taxon>
        <taxon>Fungi incertae sedis</taxon>
        <taxon>Cryptomycota</taxon>
        <taxon>Cryptomycota incertae sedis</taxon>
        <taxon>Rozella</taxon>
    </lineage>
</organism>
<feature type="compositionally biased region" description="Polar residues" evidence="1">
    <location>
        <begin position="16"/>
        <end position="38"/>
    </location>
</feature>
<evidence type="ECO:0000313" key="2">
    <source>
        <dbReference type="EMBL" id="EPZ34490.1"/>
    </source>
</evidence>
<name>A0A075AW59_ROZAC</name>
<protein>
    <recommendedName>
        <fullName evidence="4">Small EDRK-rich factor-like N-terminal domain-containing protein</fullName>
    </recommendedName>
</protein>
<dbReference type="Proteomes" id="UP000030755">
    <property type="component" value="Unassembled WGS sequence"/>
</dbReference>
<evidence type="ECO:0000256" key="1">
    <source>
        <dbReference type="SAM" id="MobiDB-lite"/>
    </source>
</evidence>
<sequence>MGNGQKAQMKREKNSKLNNGAGKSQLKSIRTKMQSQSFAKFAGQHSFAPQISRNYQITPRINTTNKSASALTDTNAK</sequence>
<reference evidence="2 3" key="1">
    <citation type="journal article" date="2013" name="Curr. Biol.">
        <title>Shared signatures of parasitism and phylogenomics unite Cryptomycota and microsporidia.</title>
        <authorList>
            <person name="James T.Y."/>
            <person name="Pelin A."/>
            <person name="Bonen L."/>
            <person name="Ahrendt S."/>
            <person name="Sain D."/>
            <person name="Corradi N."/>
            <person name="Stajich J.E."/>
        </authorList>
    </citation>
    <scope>NUCLEOTIDE SEQUENCE [LARGE SCALE GENOMIC DNA]</scope>
    <source>
        <strain evidence="2 3">CSF55</strain>
    </source>
</reference>
<dbReference type="AlphaFoldDB" id="A0A075AW59"/>
<dbReference type="EMBL" id="KE560949">
    <property type="protein sequence ID" value="EPZ34490.1"/>
    <property type="molecule type" value="Genomic_DNA"/>
</dbReference>
<evidence type="ECO:0000313" key="3">
    <source>
        <dbReference type="Proteomes" id="UP000030755"/>
    </source>
</evidence>
<feature type="region of interest" description="Disordered" evidence="1">
    <location>
        <begin position="1"/>
        <end position="41"/>
    </location>
</feature>
<dbReference type="SUPFAM" id="SSF118359">
    <property type="entry name" value="Expressed protein At2g23090/F21P24.15"/>
    <property type="match status" value="1"/>
</dbReference>
<proteinExistence type="predicted"/>
<gene>
    <name evidence="2" type="ORF">O9G_002063</name>
</gene>
<keyword evidence="3" id="KW-1185">Reference proteome</keyword>